<dbReference type="AlphaFoldDB" id="A0A0A5G3V3"/>
<feature type="region of interest" description="Disordered" evidence="1">
    <location>
        <begin position="75"/>
        <end position="96"/>
    </location>
</feature>
<feature type="compositionally biased region" description="Polar residues" evidence="1">
    <location>
        <begin position="86"/>
        <end position="96"/>
    </location>
</feature>
<dbReference type="OrthoDB" id="2692209at2"/>
<dbReference type="eggNOG" id="ENOG5033MRD">
    <property type="taxonomic scope" value="Bacteria"/>
</dbReference>
<keyword evidence="3" id="KW-1185">Reference proteome</keyword>
<reference evidence="2 3" key="1">
    <citation type="submission" date="2013-08" db="EMBL/GenBank/DDBJ databases">
        <authorList>
            <person name="Huang J."/>
            <person name="Wang G."/>
        </authorList>
    </citation>
    <scope>NUCLEOTIDE SEQUENCE [LARGE SCALE GENOMIC DNA]</scope>
    <source>
        <strain evidence="2 3">BH030004</strain>
    </source>
</reference>
<protein>
    <submittedName>
        <fullName evidence="2">Uncharacterized protein</fullName>
    </submittedName>
</protein>
<dbReference type="EMBL" id="AVPF01000036">
    <property type="protein sequence ID" value="KGX85823.1"/>
    <property type="molecule type" value="Genomic_DNA"/>
</dbReference>
<dbReference type="STRING" id="1385511.GCA_000425225_02043"/>
<gene>
    <name evidence="2" type="ORF">N783_13750</name>
</gene>
<evidence type="ECO:0000256" key="1">
    <source>
        <dbReference type="SAM" id="MobiDB-lite"/>
    </source>
</evidence>
<evidence type="ECO:0000313" key="3">
    <source>
        <dbReference type="Proteomes" id="UP000030403"/>
    </source>
</evidence>
<organism evidence="2 3">
    <name type="scientific">Pontibacillus marinus BH030004 = DSM 16465</name>
    <dbReference type="NCBI Taxonomy" id="1385511"/>
    <lineage>
        <taxon>Bacteria</taxon>
        <taxon>Bacillati</taxon>
        <taxon>Bacillota</taxon>
        <taxon>Bacilli</taxon>
        <taxon>Bacillales</taxon>
        <taxon>Bacillaceae</taxon>
        <taxon>Pontibacillus</taxon>
    </lineage>
</organism>
<dbReference type="RefSeq" id="WP_027446051.1">
    <property type="nucleotide sequence ID" value="NZ_AULJ01000020.1"/>
</dbReference>
<accession>A0A0A5G3V3</accession>
<name>A0A0A5G3V3_9BACI</name>
<sequence>MTLQNEHEVREMLKGIEQIEEEVRNAQNSTDPQQVEKAQNGIKELQSLVADAQGKATKGNDQSNVQLFEAQQQLEQYQQQMERTQRNLSAQNDQVQ</sequence>
<proteinExistence type="predicted"/>
<evidence type="ECO:0000313" key="2">
    <source>
        <dbReference type="EMBL" id="KGX85823.1"/>
    </source>
</evidence>
<dbReference type="Proteomes" id="UP000030403">
    <property type="component" value="Unassembled WGS sequence"/>
</dbReference>
<comment type="caution">
    <text evidence="2">The sequence shown here is derived from an EMBL/GenBank/DDBJ whole genome shotgun (WGS) entry which is preliminary data.</text>
</comment>